<dbReference type="AlphaFoldDB" id="A0A0F7VWH5"/>
<reference evidence="2 3" key="1">
    <citation type="submission" date="2015-02" db="EMBL/GenBank/DDBJ databases">
        <authorList>
            <person name="Gomez-Escribano P.J."/>
        </authorList>
    </citation>
    <scope>NUCLEOTIDE SEQUENCE [LARGE SCALE GENOMIC DNA]</scope>
    <source>
        <strain evidence="3">C34 (DSM 42122 / NRRL B-24963)</strain>
    </source>
</reference>
<dbReference type="KEGG" id="sle:sle_23860"/>
<protein>
    <submittedName>
        <fullName evidence="2">Uncharacterized protein</fullName>
    </submittedName>
</protein>
<name>A0A0F7VWH5_STRLW</name>
<proteinExistence type="predicted"/>
<accession>A0A0F7VWH5</accession>
<feature type="region of interest" description="Disordered" evidence="1">
    <location>
        <begin position="215"/>
        <end position="244"/>
    </location>
</feature>
<evidence type="ECO:0000256" key="1">
    <source>
        <dbReference type="SAM" id="MobiDB-lite"/>
    </source>
</evidence>
<dbReference type="EMBL" id="LN831790">
    <property type="protein sequence ID" value="CQR61847.1"/>
    <property type="molecule type" value="Genomic_DNA"/>
</dbReference>
<sequence>MEAHPVSPAPQPAAPLRRFTVTQDGTLHFTLHARDLDHAHAQIADLECTEAAADVTLADGVHLTHITHGTVHDYSIEPADDATLVQLAEPNPRSTTQVADLYRMARRDAEDFLAGHPLPDQPAPLPDLTPHLQALPAARTPAEVSAITHQLVGATAPVLDHIASHFIALALWAGTEHQHTPQSGRLLREAAQGIRTALTKMAQADLENLRAYYAPTGTQADQASSAPSAPPAPENSGRLSAKRR</sequence>
<evidence type="ECO:0000313" key="2">
    <source>
        <dbReference type="EMBL" id="CQR61847.1"/>
    </source>
</evidence>
<evidence type="ECO:0000313" key="3">
    <source>
        <dbReference type="Proteomes" id="UP000035016"/>
    </source>
</evidence>
<gene>
    <name evidence="2" type="primary">sle_23860</name>
</gene>
<dbReference type="Proteomes" id="UP000035016">
    <property type="component" value="Chromosome Chromosome"/>
</dbReference>
<organism evidence="2 3">
    <name type="scientific">Streptomyces leeuwenhoekii</name>
    <dbReference type="NCBI Taxonomy" id="1437453"/>
    <lineage>
        <taxon>Bacteria</taxon>
        <taxon>Bacillati</taxon>
        <taxon>Actinomycetota</taxon>
        <taxon>Actinomycetes</taxon>
        <taxon>Kitasatosporales</taxon>
        <taxon>Streptomycetaceae</taxon>
        <taxon>Streptomyces</taxon>
    </lineage>
</organism>